<evidence type="ECO:0000256" key="3">
    <source>
        <dbReference type="ARBA" id="ARBA00022692"/>
    </source>
</evidence>
<dbReference type="Proteomes" id="UP001233999">
    <property type="component" value="Unassembled WGS sequence"/>
</dbReference>
<keyword evidence="2" id="KW-1003">Cell membrane</keyword>
<protein>
    <recommendedName>
        <fullName evidence="11">Ionotropic glutamate receptor C-terminal domain-containing protein</fullName>
    </recommendedName>
</protein>
<sequence>MFLIRFCIFYRFHVRILILMWIMFSLCVNTVYQAFLTSYLIDTGFYKQISSEEEMLESGIDFGYHPITELVHTDMVGERYKRRNLCSNMGDCISRVAYRADMAVFIVKILADHMLYTKYVDSNGKPLLCHVDEMFSSVYYSMLLQKGSVYLEKFDKIILQLNQAGITEFWWRNLSYNDRINAVKMAEPKSDEYIVLEIKHFLSTIVLLLFGYVTSVIALLCEVLSNKIFKCFRDK</sequence>
<evidence type="ECO:0000256" key="4">
    <source>
        <dbReference type="ARBA" id="ARBA00022989"/>
    </source>
</evidence>
<feature type="transmembrane region" description="Helical" evidence="8">
    <location>
        <begin position="201"/>
        <end position="225"/>
    </location>
</feature>
<dbReference type="Gene3D" id="3.40.190.10">
    <property type="entry name" value="Periplasmic binding protein-like II"/>
    <property type="match status" value="2"/>
</dbReference>
<reference evidence="9" key="1">
    <citation type="journal article" date="2023" name="IScience">
        <title>Live-bearing cockroach genome reveals convergent evolutionary mechanisms linked to viviparity in insects and beyond.</title>
        <authorList>
            <person name="Fouks B."/>
            <person name="Harrison M.C."/>
            <person name="Mikhailova A.A."/>
            <person name="Marchal E."/>
            <person name="English S."/>
            <person name="Carruthers M."/>
            <person name="Jennings E.C."/>
            <person name="Chiamaka E.L."/>
            <person name="Frigard R.A."/>
            <person name="Pippel M."/>
            <person name="Attardo G.M."/>
            <person name="Benoit J.B."/>
            <person name="Bornberg-Bauer E."/>
            <person name="Tobe S.S."/>
        </authorList>
    </citation>
    <scope>NUCLEOTIDE SEQUENCE</scope>
    <source>
        <strain evidence="9">Stay&amp;Tobe</strain>
    </source>
</reference>
<gene>
    <name evidence="9" type="ORF">L9F63_024963</name>
</gene>
<keyword evidence="7" id="KW-0325">Glycoprotein</keyword>
<dbReference type="AlphaFoldDB" id="A0AAD7ZFF6"/>
<dbReference type="GO" id="GO:0005886">
    <property type="term" value="C:plasma membrane"/>
    <property type="evidence" value="ECO:0007669"/>
    <property type="project" value="UniProtKB-SubCell"/>
</dbReference>
<evidence type="ECO:0000256" key="1">
    <source>
        <dbReference type="ARBA" id="ARBA00004651"/>
    </source>
</evidence>
<keyword evidence="10" id="KW-1185">Reference proteome</keyword>
<evidence type="ECO:0000256" key="7">
    <source>
        <dbReference type="ARBA" id="ARBA00023180"/>
    </source>
</evidence>
<dbReference type="PANTHER" id="PTHR42643">
    <property type="entry name" value="IONOTROPIC RECEPTOR 20A-RELATED"/>
    <property type="match status" value="1"/>
</dbReference>
<evidence type="ECO:0000313" key="10">
    <source>
        <dbReference type="Proteomes" id="UP001233999"/>
    </source>
</evidence>
<evidence type="ECO:0000313" key="9">
    <source>
        <dbReference type="EMBL" id="KAJ9578933.1"/>
    </source>
</evidence>
<accession>A0AAD7ZFF6</accession>
<feature type="transmembrane region" description="Helical" evidence="8">
    <location>
        <begin position="12"/>
        <end position="32"/>
    </location>
</feature>
<organism evidence="9 10">
    <name type="scientific">Diploptera punctata</name>
    <name type="common">Pacific beetle cockroach</name>
    <dbReference type="NCBI Taxonomy" id="6984"/>
    <lineage>
        <taxon>Eukaryota</taxon>
        <taxon>Metazoa</taxon>
        <taxon>Ecdysozoa</taxon>
        <taxon>Arthropoda</taxon>
        <taxon>Hexapoda</taxon>
        <taxon>Insecta</taxon>
        <taxon>Pterygota</taxon>
        <taxon>Neoptera</taxon>
        <taxon>Polyneoptera</taxon>
        <taxon>Dictyoptera</taxon>
        <taxon>Blattodea</taxon>
        <taxon>Blaberoidea</taxon>
        <taxon>Blaberidae</taxon>
        <taxon>Diplopterinae</taxon>
        <taxon>Diploptera</taxon>
    </lineage>
</organism>
<evidence type="ECO:0008006" key="11">
    <source>
        <dbReference type="Google" id="ProtNLM"/>
    </source>
</evidence>
<dbReference type="PANTHER" id="PTHR42643:SF24">
    <property type="entry name" value="IONOTROPIC RECEPTOR 60A"/>
    <property type="match status" value="1"/>
</dbReference>
<comment type="caution">
    <text evidence="9">The sequence shown here is derived from an EMBL/GenBank/DDBJ whole genome shotgun (WGS) entry which is preliminary data.</text>
</comment>
<keyword evidence="6" id="KW-0675">Receptor</keyword>
<evidence type="ECO:0000256" key="8">
    <source>
        <dbReference type="SAM" id="Phobius"/>
    </source>
</evidence>
<dbReference type="SUPFAM" id="SSF53850">
    <property type="entry name" value="Periplasmic binding protein-like II"/>
    <property type="match status" value="1"/>
</dbReference>
<keyword evidence="4 8" id="KW-1133">Transmembrane helix</keyword>
<keyword evidence="5 8" id="KW-0472">Membrane</keyword>
<reference evidence="9" key="2">
    <citation type="submission" date="2023-05" db="EMBL/GenBank/DDBJ databases">
        <authorList>
            <person name="Fouks B."/>
        </authorList>
    </citation>
    <scope>NUCLEOTIDE SEQUENCE</scope>
    <source>
        <strain evidence="9">Stay&amp;Tobe</strain>
        <tissue evidence="9">Testes</tissue>
    </source>
</reference>
<name>A0AAD7ZFF6_DIPPU</name>
<evidence type="ECO:0000256" key="5">
    <source>
        <dbReference type="ARBA" id="ARBA00023136"/>
    </source>
</evidence>
<comment type="subcellular location">
    <subcellularLocation>
        <location evidence="1">Cell membrane</location>
        <topology evidence="1">Multi-pass membrane protein</topology>
    </subcellularLocation>
</comment>
<dbReference type="InterPro" id="IPR052192">
    <property type="entry name" value="Insect_Ionotropic_Sensory_Rcpt"/>
</dbReference>
<evidence type="ECO:0000256" key="2">
    <source>
        <dbReference type="ARBA" id="ARBA00022475"/>
    </source>
</evidence>
<dbReference type="EMBL" id="JASPKZ010008850">
    <property type="protein sequence ID" value="KAJ9578933.1"/>
    <property type="molecule type" value="Genomic_DNA"/>
</dbReference>
<keyword evidence="3 8" id="KW-0812">Transmembrane</keyword>
<evidence type="ECO:0000256" key="6">
    <source>
        <dbReference type="ARBA" id="ARBA00023170"/>
    </source>
</evidence>
<proteinExistence type="predicted"/>